<accession>A0A550CNA1</accession>
<dbReference type="Proteomes" id="UP000320762">
    <property type="component" value="Unassembled WGS sequence"/>
</dbReference>
<name>A0A550CNA1_9AGAR</name>
<evidence type="ECO:0000313" key="2">
    <source>
        <dbReference type="EMBL" id="TRM66229.1"/>
    </source>
</evidence>
<dbReference type="OrthoDB" id="2754287at2759"/>
<dbReference type="AlphaFoldDB" id="A0A550CNA1"/>
<protein>
    <submittedName>
        <fullName evidence="2">Uncharacterized protein</fullName>
    </submittedName>
</protein>
<evidence type="ECO:0000256" key="1">
    <source>
        <dbReference type="SAM" id="Coils"/>
    </source>
</evidence>
<feature type="coiled-coil region" evidence="1">
    <location>
        <begin position="269"/>
        <end position="335"/>
    </location>
</feature>
<gene>
    <name evidence="2" type="ORF">BD626DRAFT_628181</name>
</gene>
<organism evidence="2 3">
    <name type="scientific">Schizophyllum amplum</name>
    <dbReference type="NCBI Taxonomy" id="97359"/>
    <lineage>
        <taxon>Eukaryota</taxon>
        <taxon>Fungi</taxon>
        <taxon>Dikarya</taxon>
        <taxon>Basidiomycota</taxon>
        <taxon>Agaricomycotina</taxon>
        <taxon>Agaricomycetes</taxon>
        <taxon>Agaricomycetidae</taxon>
        <taxon>Agaricales</taxon>
        <taxon>Schizophyllaceae</taxon>
        <taxon>Schizophyllum</taxon>
    </lineage>
</organism>
<keyword evidence="1" id="KW-0175">Coiled coil</keyword>
<sequence>MSPHKNSQNSANIARLLTHCQIIPEDIDWANDLPAGRALLDWISSQVAADDDEDDDSMLAALSSIALDHDELLLAGDDGTGADESHNNEVLARYLSPARMVAQIEYKTREAELLEVEAELTKSRIKQTKITNKECFSSIARQKECIASTEKSFRATHERLADLAAQSDNDLVHARDSATALIEILAESCRTNYSADLAKITRRRGAIIERFQHALTSERKSSTWTPEELQVEASRLQEGLKSLARTHNTTSDSVDVRSELSRAWNLDQHEALQARNAALFEAIEAFETEVVSPLAQIQDDLFAKNELVAEAEAVLGALAEELEDAVEDAEDARQIVLPGHATNAHMHADLEAQLKAMLKSTEGVRPPDAAPLILLDQNDIFEELRLRLRITAQSVRSEQTQTASLAADLQKLRSSHNALLDVVYANAPVNTSPPFGSSPATATIERDAREKKDHLAEGAKLLSADVATMESQKSQRRLDAYLKKVQSSVK</sequence>
<proteinExistence type="predicted"/>
<reference evidence="2 3" key="1">
    <citation type="journal article" date="2019" name="New Phytol.">
        <title>Comparative genomics reveals unique wood-decay strategies and fruiting body development in the Schizophyllaceae.</title>
        <authorList>
            <person name="Almasi E."/>
            <person name="Sahu N."/>
            <person name="Krizsan K."/>
            <person name="Balint B."/>
            <person name="Kovacs G.M."/>
            <person name="Kiss B."/>
            <person name="Cseklye J."/>
            <person name="Drula E."/>
            <person name="Henrissat B."/>
            <person name="Nagy I."/>
            <person name="Chovatia M."/>
            <person name="Adam C."/>
            <person name="LaButti K."/>
            <person name="Lipzen A."/>
            <person name="Riley R."/>
            <person name="Grigoriev I.V."/>
            <person name="Nagy L.G."/>
        </authorList>
    </citation>
    <scope>NUCLEOTIDE SEQUENCE [LARGE SCALE GENOMIC DNA]</scope>
    <source>
        <strain evidence="2 3">NL-1724</strain>
    </source>
</reference>
<keyword evidence="3" id="KW-1185">Reference proteome</keyword>
<dbReference type="EMBL" id="VDMD01000004">
    <property type="protein sequence ID" value="TRM66229.1"/>
    <property type="molecule type" value="Genomic_DNA"/>
</dbReference>
<comment type="caution">
    <text evidence="2">The sequence shown here is derived from an EMBL/GenBank/DDBJ whole genome shotgun (WGS) entry which is preliminary data.</text>
</comment>
<evidence type="ECO:0000313" key="3">
    <source>
        <dbReference type="Proteomes" id="UP000320762"/>
    </source>
</evidence>